<dbReference type="EMBL" id="MN450150">
    <property type="protein sequence ID" value="QFR42387.1"/>
    <property type="molecule type" value="Genomic_DNA"/>
</dbReference>
<sequence>MLKFLQKAIPWFFAALLVVVGYTTGVKETNAKWDREVHSEYIKKDEAKRLQQSAMSDIARKYQGDIEALEGSTDRVINDLRVDNKRLLVKVKASSQPAGPSGRCEFNGEAELDPESAKEIIQVTQRGDKWIEALQDTVRVLQGKLNDAQQPKEK</sequence>
<dbReference type="Proteomes" id="UP000327119">
    <property type="component" value="Segment"/>
</dbReference>
<keyword evidence="2" id="KW-1185">Reference proteome</keyword>
<protein>
    <submittedName>
        <fullName evidence="1">Endopeptidase</fullName>
    </submittedName>
</protein>
<organism evidence="1 2">
    <name type="scientific">Pantoea phage vB_PagP-SK1</name>
    <dbReference type="NCBI Taxonomy" id="2653646"/>
    <lineage>
        <taxon>Viruses</taxon>
        <taxon>Duplodnaviria</taxon>
        <taxon>Heunggongvirae</taxon>
        <taxon>Uroviricota</taxon>
        <taxon>Caudoviricetes</taxon>
        <taxon>Autographivirales</taxon>
        <taxon>Autotranscriptaviridae</taxon>
        <taxon>Studiervirinae</taxon>
        <taxon>Elunavirus</taxon>
        <taxon>Elunavirus PagPSK1</taxon>
    </lineage>
</organism>
<evidence type="ECO:0000313" key="1">
    <source>
        <dbReference type="EMBL" id="QFR42387.1"/>
    </source>
</evidence>
<evidence type="ECO:0000313" key="2">
    <source>
        <dbReference type="Proteomes" id="UP000327119"/>
    </source>
</evidence>
<name>A0A5P8NKH3_9CAUD</name>
<proteinExistence type="predicted"/>
<dbReference type="PIRSF" id="PIRSF004485">
    <property type="entry name" value="T7_18-5_prd"/>
    <property type="match status" value="1"/>
</dbReference>
<dbReference type="InterPro" id="IPR016417">
    <property type="entry name" value="I-spanin_T7likevirus"/>
</dbReference>
<reference evidence="1 2" key="1">
    <citation type="submission" date="2019-09" db="EMBL/GenBank/DDBJ databases">
        <title>Isolation and characterization of vB_PagP-SK1, a T7-like phage infecting Pantoea agglomerans.</title>
        <authorList>
            <person name="McDougall D.L."/>
            <person name="Soutar C.D."/>
            <person name="Perry B.J."/>
            <person name="Brown C."/>
            <person name="Alexander D."/>
            <person name="Yost C.K."/>
            <person name="Stavrinides J."/>
        </authorList>
    </citation>
    <scope>NUCLEOTIDE SEQUENCE [LARGE SCALE GENOMIC DNA]</scope>
</reference>
<accession>A0A5P8NKH3</accession>